<dbReference type="RefSeq" id="WP_051225852.1">
    <property type="nucleotide sequence ID" value="NZ_UGQB01000004.1"/>
</dbReference>
<proteinExistence type="predicted"/>
<keyword evidence="2" id="KW-1185">Reference proteome</keyword>
<dbReference type="AlphaFoldDB" id="A0A378R4F1"/>
<protein>
    <submittedName>
        <fullName evidence="1">Uncharacterized protein</fullName>
    </submittedName>
</protein>
<sequence>MKTANLFKPEDFNINYNACVGDNGFVSINTYIEGYQSAVLVMLESVLATFETNEHIPENVSFWNVDTAIYPILFSARHFVELYLKQKIHAINYLKIKDNIENKITKTHDIKKLWELFKKIVNDTFDDRIDYFIPFIEPYVNDFSKIDLTGETFRYPYNEDYSQKHLTNYSVIGLYNFYEKFNELSEVFLNFTNVMDILIDEYRVRTYTKHLSRKDIEIIAKKLPVRSQWNDLSFDCIKNSIKNEYKIGSKELSDVIKIIDNHIEFKTYIYPNIYELEIDKEKLISIIKKDISFQDMEIFNLEEVASLRTLIELGTSIIDGKYYSEDYNILYKKYLNEMKIDELDYEVESNYQYSIKNSQRIKLGLEKLGYSKVWEGAKVDD</sequence>
<dbReference type="EMBL" id="UGQB01000004">
    <property type="protein sequence ID" value="STZ09659.1"/>
    <property type="molecule type" value="Genomic_DNA"/>
</dbReference>
<dbReference type="OrthoDB" id="9181631at2"/>
<evidence type="ECO:0000313" key="1">
    <source>
        <dbReference type="EMBL" id="STZ09659.1"/>
    </source>
</evidence>
<dbReference type="STRING" id="1122244.GCA_000426885_00791"/>
<gene>
    <name evidence="1" type="ORF">NCTC12877_02682</name>
</gene>
<accession>A0A378R4F1</accession>
<reference evidence="1 2" key="1">
    <citation type="submission" date="2018-06" db="EMBL/GenBank/DDBJ databases">
        <authorList>
            <consortium name="Pathogen Informatics"/>
            <person name="Doyle S."/>
        </authorList>
    </citation>
    <scope>NUCLEOTIDE SEQUENCE [LARGE SCALE GENOMIC DNA]</scope>
    <source>
        <strain evidence="1 2">NCTC12877</strain>
    </source>
</reference>
<evidence type="ECO:0000313" key="2">
    <source>
        <dbReference type="Proteomes" id="UP000254065"/>
    </source>
</evidence>
<organism evidence="1 2">
    <name type="scientific">Moraxella caprae</name>
    <dbReference type="NCBI Taxonomy" id="90240"/>
    <lineage>
        <taxon>Bacteria</taxon>
        <taxon>Pseudomonadati</taxon>
        <taxon>Pseudomonadota</taxon>
        <taxon>Gammaproteobacteria</taxon>
        <taxon>Moraxellales</taxon>
        <taxon>Moraxellaceae</taxon>
        <taxon>Moraxella</taxon>
    </lineage>
</organism>
<dbReference type="Proteomes" id="UP000254065">
    <property type="component" value="Unassembled WGS sequence"/>
</dbReference>
<name>A0A378R4F1_9GAMM</name>